<dbReference type="KEGG" id="jre:108990663"/>
<evidence type="ECO:0000313" key="1">
    <source>
        <dbReference type="Proteomes" id="UP000235220"/>
    </source>
</evidence>
<keyword evidence="1" id="KW-1185">Reference proteome</keyword>
<gene>
    <name evidence="2" type="primary">LOC108990663</name>
</gene>
<name>A0A2I4ELF3_JUGRE</name>
<dbReference type="GeneID" id="108990663"/>
<dbReference type="GO" id="GO:0003676">
    <property type="term" value="F:nucleic acid binding"/>
    <property type="evidence" value="ECO:0007669"/>
    <property type="project" value="InterPro"/>
</dbReference>
<dbReference type="RefSeq" id="XP_018820230.2">
    <property type="nucleotide sequence ID" value="XM_018964685.2"/>
</dbReference>
<dbReference type="InterPro" id="IPR036397">
    <property type="entry name" value="RNaseH_sf"/>
</dbReference>
<accession>A0A2I4ELF3</accession>
<dbReference type="PANTHER" id="PTHR47074:SF48">
    <property type="entry name" value="POLYNUCLEOTIDYL TRANSFERASE, RIBONUCLEASE H-LIKE SUPERFAMILY PROTEIN"/>
    <property type="match status" value="1"/>
</dbReference>
<dbReference type="InterPro" id="IPR044730">
    <property type="entry name" value="RNase_H-like_dom_plant"/>
</dbReference>
<dbReference type="PANTHER" id="PTHR47074">
    <property type="entry name" value="BNAC02G40300D PROTEIN"/>
    <property type="match status" value="1"/>
</dbReference>
<organism evidence="1 2">
    <name type="scientific">Juglans regia</name>
    <name type="common">English walnut</name>
    <dbReference type="NCBI Taxonomy" id="51240"/>
    <lineage>
        <taxon>Eukaryota</taxon>
        <taxon>Viridiplantae</taxon>
        <taxon>Streptophyta</taxon>
        <taxon>Embryophyta</taxon>
        <taxon>Tracheophyta</taxon>
        <taxon>Spermatophyta</taxon>
        <taxon>Magnoliopsida</taxon>
        <taxon>eudicotyledons</taxon>
        <taxon>Gunneridae</taxon>
        <taxon>Pentapetalae</taxon>
        <taxon>rosids</taxon>
        <taxon>fabids</taxon>
        <taxon>Fagales</taxon>
        <taxon>Juglandaceae</taxon>
        <taxon>Juglans</taxon>
    </lineage>
</organism>
<dbReference type="Gene3D" id="3.30.420.10">
    <property type="entry name" value="Ribonuclease H-like superfamily/Ribonuclease H"/>
    <property type="match status" value="1"/>
</dbReference>
<reference evidence="2" key="1">
    <citation type="submission" date="2025-08" db="UniProtKB">
        <authorList>
            <consortium name="RefSeq"/>
        </authorList>
    </citation>
    <scope>IDENTIFICATION</scope>
    <source>
        <tissue evidence="2">Leaves</tissue>
    </source>
</reference>
<dbReference type="InterPro" id="IPR052929">
    <property type="entry name" value="RNase_H-like_EbsB-rel"/>
</dbReference>
<dbReference type="InterPro" id="IPR012337">
    <property type="entry name" value="RNaseH-like_sf"/>
</dbReference>
<sequence length="168" mass="19019">MWSRPRESFVKTNWDAVVDKEGKKVGLRVVIRNEEGEIMAAVGEHRSLVSDPTAAKGYALRKAMEFCKDLNFSRVVFEGDAQVIVNVVNEEEKYLSIYGFVIEDAKKLLKGISQWSVKFVYRNANEAAHCLAKEALSLFSENVWIEEVPACIESILFKEKHCNTGSDQ</sequence>
<dbReference type="Gramene" id="Jr16_08930_p1">
    <property type="protein sequence ID" value="cds.Jr16_08930_p1"/>
    <property type="gene ID" value="Jr16_08930"/>
</dbReference>
<dbReference type="InterPro" id="IPR002156">
    <property type="entry name" value="RNaseH_domain"/>
</dbReference>
<dbReference type="Proteomes" id="UP000235220">
    <property type="component" value="Chromosome 16"/>
</dbReference>
<dbReference type="SUPFAM" id="SSF53098">
    <property type="entry name" value="Ribonuclease H-like"/>
    <property type="match status" value="1"/>
</dbReference>
<dbReference type="AlphaFoldDB" id="A0A2I4ELF3"/>
<protein>
    <submittedName>
        <fullName evidence="2">Uncharacterized protein LOC108990663</fullName>
    </submittedName>
</protein>
<evidence type="ECO:0000313" key="2">
    <source>
        <dbReference type="RefSeq" id="XP_018820230.2"/>
    </source>
</evidence>
<dbReference type="GO" id="GO:0004523">
    <property type="term" value="F:RNA-DNA hybrid ribonuclease activity"/>
    <property type="evidence" value="ECO:0007669"/>
    <property type="project" value="InterPro"/>
</dbReference>
<dbReference type="Pfam" id="PF13456">
    <property type="entry name" value="RVT_3"/>
    <property type="match status" value="1"/>
</dbReference>
<proteinExistence type="predicted"/>
<dbReference type="CDD" id="cd06222">
    <property type="entry name" value="RNase_H_like"/>
    <property type="match status" value="1"/>
</dbReference>
<dbReference type="OrthoDB" id="1029524at2759"/>